<evidence type="ECO:0000313" key="3">
    <source>
        <dbReference type="Proteomes" id="UP000030151"/>
    </source>
</evidence>
<dbReference type="EMBL" id="JELW01000013">
    <property type="protein sequence ID" value="EXV00481.1"/>
    <property type="molecule type" value="Genomic_DNA"/>
</dbReference>
<feature type="chain" id="PRO_5001473529" description="SSCRP protein" evidence="1">
    <location>
        <begin position="19"/>
        <end position="112"/>
    </location>
</feature>
<keyword evidence="1" id="KW-0732">Signal</keyword>
<sequence>MMKPSTLTLLGLVAAASAENFQYWSGDRCTGNVVGRGTLACGANRLPPVFPGIHSIDLIDANGFHTRFYDSRDCTGTPWFTDDGKGGCVTDASARTNCIYVSCYDHLQKTAQ</sequence>
<evidence type="ECO:0000256" key="1">
    <source>
        <dbReference type="SAM" id="SignalP"/>
    </source>
</evidence>
<dbReference type="AlphaFoldDB" id="A0A014PA62"/>
<proteinExistence type="predicted"/>
<dbReference type="HOGENOM" id="CLU_160144_0_0_1"/>
<evidence type="ECO:0000313" key="2">
    <source>
        <dbReference type="EMBL" id="EXV00481.1"/>
    </source>
</evidence>
<gene>
    <name evidence="2" type="ORF">X797_006543</name>
</gene>
<protein>
    <recommendedName>
        <fullName evidence="4">SSCRP protein</fullName>
    </recommendedName>
</protein>
<dbReference type="OrthoDB" id="10302220at2759"/>
<name>A0A014PA62_9HYPO</name>
<organism evidence="2 3">
    <name type="scientific">Metarhizium robertsii</name>
    <dbReference type="NCBI Taxonomy" id="568076"/>
    <lineage>
        <taxon>Eukaryota</taxon>
        <taxon>Fungi</taxon>
        <taxon>Dikarya</taxon>
        <taxon>Ascomycota</taxon>
        <taxon>Pezizomycotina</taxon>
        <taxon>Sordariomycetes</taxon>
        <taxon>Hypocreomycetidae</taxon>
        <taxon>Hypocreales</taxon>
        <taxon>Clavicipitaceae</taxon>
        <taxon>Metarhizium</taxon>
    </lineage>
</organism>
<dbReference type="Proteomes" id="UP000030151">
    <property type="component" value="Unassembled WGS sequence"/>
</dbReference>
<evidence type="ECO:0008006" key="4">
    <source>
        <dbReference type="Google" id="ProtNLM"/>
    </source>
</evidence>
<accession>A0A014PA62</accession>
<feature type="signal peptide" evidence="1">
    <location>
        <begin position="1"/>
        <end position="18"/>
    </location>
</feature>
<reference evidence="2 3" key="1">
    <citation type="submission" date="2014-02" db="EMBL/GenBank/DDBJ databases">
        <title>The genome sequence of the entomopathogenic fungus Metarhizium robertsii ARSEF 2575.</title>
        <authorList>
            <person name="Giuliano Garisto Donzelli B."/>
            <person name="Roe B.A."/>
            <person name="Macmil S.L."/>
            <person name="Krasnoff S.B."/>
            <person name="Gibson D.M."/>
        </authorList>
    </citation>
    <scope>NUCLEOTIDE SEQUENCE [LARGE SCALE GENOMIC DNA]</scope>
    <source>
        <strain evidence="2 3">ARSEF 2575</strain>
    </source>
</reference>
<comment type="caution">
    <text evidence="2">The sequence shown here is derived from an EMBL/GenBank/DDBJ whole genome shotgun (WGS) entry which is preliminary data.</text>
</comment>